<reference evidence="1 2" key="1">
    <citation type="submission" date="2020-04" db="EMBL/GenBank/DDBJ databases">
        <authorList>
            <person name="Klaysubun C."/>
            <person name="Duangmal K."/>
            <person name="Lipun K."/>
        </authorList>
    </citation>
    <scope>NUCLEOTIDE SEQUENCE [LARGE SCALE GENOMIC DNA]</scope>
    <source>
        <strain evidence="1 2">JCM 11839</strain>
    </source>
</reference>
<sequence length="67" mass="7170">MTAENPPRPTPAELIEGALARVENVRDTPSDPPGKEWHFALGVLFALTTTGQLDRQSSATVRGSHSS</sequence>
<accession>A0ABX1RAQ5</accession>
<proteinExistence type="predicted"/>
<dbReference type="RefSeq" id="WP_169395570.1">
    <property type="nucleotide sequence ID" value="NZ_BAAAJH010000001.1"/>
</dbReference>
<comment type="caution">
    <text evidence="1">The sequence shown here is derived from an EMBL/GenBank/DDBJ whole genome shotgun (WGS) entry which is preliminary data.</text>
</comment>
<keyword evidence="2" id="KW-1185">Reference proteome</keyword>
<protein>
    <submittedName>
        <fullName evidence="1">Uncharacterized protein</fullName>
    </submittedName>
</protein>
<dbReference type="Proteomes" id="UP001296706">
    <property type="component" value="Unassembled WGS sequence"/>
</dbReference>
<evidence type="ECO:0000313" key="2">
    <source>
        <dbReference type="Proteomes" id="UP001296706"/>
    </source>
</evidence>
<evidence type="ECO:0000313" key="1">
    <source>
        <dbReference type="EMBL" id="NMH77493.1"/>
    </source>
</evidence>
<organism evidence="1 2">
    <name type="scientific">Pseudonocardia xinjiangensis</name>
    <dbReference type="NCBI Taxonomy" id="75289"/>
    <lineage>
        <taxon>Bacteria</taxon>
        <taxon>Bacillati</taxon>
        <taxon>Actinomycetota</taxon>
        <taxon>Actinomycetes</taxon>
        <taxon>Pseudonocardiales</taxon>
        <taxon>Pseudonocardiaceae</taxon>
        <taxon>Pseudonocardia</taxon>
    </lineage>
</organism>
<name>A0ABX1RAQ5_9PSEU</name>
<gene>
    <name evidence="1" type="ORF">HF577_10410</name>
</gene>
<dbReference type="EMBL" id="JAAXKY010000025">
    <property type="protein sequence ID" value="NMH77493.1"/>
    <property type="molecule type" value="Genomic_DNA"/>
</dbReference>